<accession>A0A3E1BAY2</accession>
<reference evidence="1 2" key="1">
    <citation type="submission" date="2017-03" db="EMBL/GenBank/DDBJ databases">
        <title>Genome analysis of Rhizobial strains effectives or ineffectives for nitrogen fixation isolated from bean seeds.</title>
        <authorList>
            <person name="Peralta H."/>
            <person name="Aguilar-Vera A."/>
            <person name="Mora Y."/>
            <person name="Vargas-Lagunas C."/>
            <person name="Girard L."/>
            <person name="Mora J."/>
        </authorList>
    </citation>
    <scope>NUCLEOTIDE SEQUENCE [LARGE SCALE GENOMIC DNA]</scope>
    <source>
        <strain evidence="1 2">CCGM5</strain>
    </source>
</reference>
<dbReference type="Proteomes" id="UP000256748">
    <property type="component" value="Unassembled WGS sequence"/>
</dbReference>
<gene>
    <name evidence="1" type="ORF">B5K10_21810</name>
</gene>
<dbReference type="AlphaFoldDB" id="A0A3E1BAY2"/>
<dbReference type="RefSeq" id="WP_116275034.1">
    <property type="nucleotide sequence ID" value="NZ_KZ859523.1"/>
</dbReference>
<sequence length="195" mass="20850">MDKKTAKLNNSRQVESKADFAARIGVTPGRISQLIRQGLPLDGARVNVSAALDWVAANVDRPSNAGAEGDGGLVAARIRAANALARSREFDLKAKAGLYMDRMEAIAWIRGQRAIVEGRLSALPATYAPFIAERLGVDPEHCQAALSEIVAALFDDLGDTVPPASLRELLQLAVKFTHGDDYATVEDDMPAARNA</sequence>
<protein>
    <submittedName>
        <fullName evidence="1">Uncharacterized protein</fullName>
    </submittedName>
</protein>
<organism evidence="1 2">
    <name type="scientific">Rhizobium leguminosarum bv. trifolii</name>
    <dbReference type="NCBI Taxonomy" id="386"/>
    <lineage>
        <taxon>Bacteria</taxon>
        <taxon>Pseudomonadati</taxon>
        <taxon>Pseudomonadota</taxon>
        <taxon>Alphaproteobacteria</taxon>
        <taxon>Hyphomicrobiales</taxon>
        <taxon>Rhizobiaceae</taxon>
        <taxon>Rhizobium/Agrobacterium group</taxon>
        <taxon>Rhizobium</taxon>
    </lineage>
</organism>
<evidence type="ECO:0000313" key="1">
    <source>
        <dbReference type="EMBL" id="RFB88159.1"/>
    </source>
</evidence>
<name>A0A3E1BAY2_RHILT</name>
<dbReference type="EMBL" id="NAOO01000027">
    <property type="protein sequence ID" value="RFB88159.1"/>
    <property type="molecule type" value="Genomic_DNA"/>
</dbReference>
<evidence type="ECO:0000313" key="2">
    <source>
        <dbReference type="Proteomes" id="UP000256748"/>
    </source>
</evidence>
<proteinExistence type="predicted"/>
<comment type="caution">
    <text evidence="1">The sequence shown here is derived from an EMBL/GenBank/DDBJ whole genome shotgun (WGS) entry which is preliminary data.</text>
</comment>